<reference evidence="2" key="1">
    <citation type="submission" date="2022-12" db="EMBL/GenBank/DDBJ databases">
        <title>New Phytohabitans aurantiacus sp. RD004123 nov., an actinomycete isolated from soil.</title>
        <authorList>
            <person name="Triningsih D.W."/>
            <person name="Harunari E."/>
            <person name="Igarashi Y."/>
        </authorList>
    </citation>
    <scope>NUCLEOTIDE SEQUENCE</scope>
    <source>
        <strain evidence="2">RD004123</strain>
    </source>
</reference>
<evidence type="ECO:0000256" key="1">
    <source>
        <dbReference type="SAM" id="Phobius"/>
    </source>
</evidence>
<feature type="transmembrane region" description="Helical" evidence="1">
    <location>
        <begin position="12"/>
        <end position="34"/>
    </location>
</feature>
<dbReference type="EMBL" id="BSDI01000015">
    <property type="protein sequence ID" value="GLH98299.1"/>
    <property type="molecule type" value="Genomic_DNA"/>
</dbReference>
<dbReference type="Proteomes" id="UP001144280">
    <property type="component" value="Unassembled WGS sequence"/>
</dbReference>
<dbReference type="RefSeq" id="WP_281897041.1">
    <property type="nucleotide sequence ID" value="NZ_BSDI01000015.1"/>
</dbReference>
<feature type="transmembrane region" description="Helical" evidence="1">
    <location>
        <begin position="56"/>
        <end position="76"/>
    </location>
</feature>
<keyword evidence="1" id="KW-0812">Transmembrane</keyword>
<keyword evidence="3" id="KW-1185">Reference proteome</keyword>
<keyword evidence="1" id="KW-1133">Transmembrane helix</keyword>
<organism evidence="2 3">
    <name type="scientific">Phytohabitans aurantiacus</name>
    <dbReference type="NCBI Taxonomy" id="3016789"/>
    <lineage>
        <taxon>Bacteria</taxon>
        <taxon>Bacillati</taxon>
        <taxon>Actinomycetota</taxon>
        <taxon>Actinomycetes</taxon>
        <taxon>Micromonosporales</taxon>
        <taxon>Micromonosporaceae</taxon>
    </lineage>
</organism>
<comment type="caution">
    <text evidence="2">The sequence shown here is derived from an EMBL/GenBank/DDBJ whole genome shotgun (WGS) entry which is preliminary data.</text>
</comment>
<evidence type="ECO:0000313" key="3">
    <source>
        <dbReference type="Proteomes" id="UP001144280"/>
    </source>
</evidence>
<name>A0ABQ5QVT6_9ACTN</name>
<dbReference type="Pfam" id="PF14325">
    <property type="entry name" value="DUF4383"/>
    <property type="match status" value="1"/>
</dbReference>
<feature type="transmembrane region" description="Helical" evidence="1">
    <location>
        <begin position="108"/>
        <end position="132"/>
    </location>
</feature>
<proteinExistence type="predicted"/>
<gene>
    <name evidence="2" type="ORF">Pa4123_35740</name>
</gene>
<keyword evidence="1" id="KW-0472">Membrane</keyword>
<sequence>MAHTPVNHPLRPTYRALAGLAGLYLVIFGVLGIVETGTEPFFDQGDGSAIGQGTNLGYSVIAIASGLLILAGVGIGRNVDTKLNTVGGYAYMALGLAALAVIRTDANYLNFTIPTVVVTMTIGLLLLTAGLYGKVGTDEQAKAAEAARLIL</sequence>
<feature type="transmembrane region" description="Helical" evidence="1">
    <location>
        <begin position="83"/>
        <end position="102"/>
    </location>
</feature>
<evidence type="ECO:0008006" key="4">
    <source>
        <dbReference type="Google" id="ProtNLM"/>
    </source>
</evidence>
<evidence type="ECO:0000313" key="2">
    <source>
        <dbReference type="EMBL" id="GLH98299.1"/>
    </source>
</evidence>
<protein>
    <recommendedName>
        <fullName evidence="4">DUF4383 domain-containing protein</fullName>
    </recommendedName>
</protein>
<accession>A0ABQ5QVT6</accession>